<dbReference type="InterPro" id="IPR029044">
    <property type="entry name" value="Nucleotide-diphossugar_trans"/>
</dbReference>
<keyword evidence="2" id="KW-0808">Transferase</keyword>
<accession>A0A2I0A9A6</accession>
<evidence type="ECO:0000259" key="3">
    <source>
        <dbReference type="Pfam" id="PF03407"/>
    </source>
</evidence>
<dbReference type="PANTHER" id="PTHR46038">
    <property type="entry name" value="EXPRESSED PROTEIN-RELATED"/>
    <property type="match status" value="1"/>
</dbReference>
<dbReference type="AlphaFoldDB" id="A0A2I0A9A6"/>
<dbReference type="GO" id="GO:0071555">
    <property type="term" value="P:cell wall organization"/>
    <property type="evidence" value="ECO:0007669"/>
    <property type="project" value="UniProtKB-KW"/>
</dbReference>
<dbReference type="EMBL" id="KZ452009">
    <property type="protein sequence ID" value="PKA52120.1"/>
    <property type="molecule type" value="Genomic_DNA"/>
</dbReference>
<dbReference type="EC" id="2.4.2.-" evidence="2"/>
<evidence type="ECO:0000256" key="2">
    <source>
        <dbReference type="RuleBase" id="RU363055"/>
    </source>
</evidence>
<organism evidence="4 5">
    <name type="scientific">Apostasia shenzhenica</name>
    <dbReference type="NCBI Taxonomy" id="1088818"/>
    <lineage>
        <taxon>Eukaryota</taxon>
        <taxon>Viridiplantae</taxon>
        <taxon>Streptophyta</taxon>
        <taxon>Embryophyta</taxon>
        <taxon>Tracheophyta</taxon>
        <taxon>Spermatophyta</taxon>
        <taxon>Magnoliopsida</taxon>
        <taxon>Liliopsida</taxon>
        <taxon>Asparagales</taxon>
        <taxon>Orchidaceae</taxon>
        <taxon>Apostasioideae</taxon>
        <taxon>Apostasia</taxon>
    </lineage>
</organism>
<protein>
    <recommendedName>
        <fullName evidence="2">Glycosyltransferase</fullName>
        <ecNumber evidence="2">2.4.2.-</ecNumber>
    </recommendedName>
</protein>
<dbReference type="Pfam" id="PF03407">
    <property type="entry name" value="Nucleotid_trans"/>
    <property type="match status" value="1"/>
</dbReference>
<feature type="domain" description="Nucleotide-diphospho-sugar transferase" evidence="3">
    <location>
        <begin position="145"/>
        <end position="343"/>
    </location>
</feature>
<gene>
    <name evidence="4" type="ORF">AXF42_Ash014057</name>
</gene>
<dbReference type="SUPFAM" id="SSF53448">
    <property type="entry name" value="Nucleotide-diphospho-sugar transferases"/>
    <property type="match status" value="1"/>
</dbReference>
<keyword evidence="2" id="KW-0328">Glycosyltransferase</keyword>
<keyword evidence="2" id="KW-0812">Transmembrane</keyword>
<dbReference type="OrthoDB" id="540503at2759"/>
<evidence type="ECO:0000256" key="1">
    <source>
        <dbReference type="ARBA" id="ARBA00007033"/>
    </source>
</evidence>
<dbReference type="GO" id="GO:0000139">
    <property type="term" value="C:Golgi membrane"/>
    <property type="evidence" value="ECO:0007669"/>
    <property type="project" value="UniProtKB-SubCell"/>
</dbReference>
<proteinExistence type="inferred from homology"/>
<comment type="subcellular location">
    <subcellularLocation>
        <location evidence="2">Golgi apparatus membrane</location>
        <topology evidence="2">Single-pass type II membrane protein</topology>
    </subcellularLocation>
</comment>
<feature type="transmembrane region" description="Helical" evidence="2">
    <location>
        <begin position="31"/>
        <end position="48"/>
    </location>
</feature>
<evidence type="ECO:0000313" key="4">
    <source>
        <dbReference type="EMBL" id="PKA52120.1"/>
    </source>
</evidence>
<evidence type="ECO:0000313" key="5">
    <source>
        <dbReference type="Proteomes" id="UP000236161"/>
    </source>
</evidence>
<dbReference type="GO" id="GO:0016757">
    <property type="term" value="F:glycosyltransferase activity"/>
    <property type="evidence" value="ECO:0007669"/>
    <property type="project" value="UniProtKB-KW"/>
</dbReference>
<sequence length="375" mass="42528">MKSPGCGAAAGATAADARREFGVLRRYHKPLIFLIAVGLSLTLIYRAAGPAIIPAGAGNPFNRTAGGPLDVVDLVSSSIFSFAISILCISHQENEGERLGRILKAAAMEDNTVILTTLNAAWASENSIVDVFLESFRLGNGTRWLLDHLVIVAFDKKAYTRCVAVHTHCFALSTEGVDFSGEEEFMSDGYLKMMWRRIDFLRLVLEKGHNFIFTDTDIMWFRNPLPRFFLDGDFQIACDQFNGNPFDRNNRPNGGFNYVKSNNRTISFYKFWYLSREKHPRYHDQDVLNMIKFDPLIEQIGLQMRFLSTAYFGGLCQPSRDFNVVCTMHANCCIGLHRKMDDLRVMLEDWKRYMAMPPAQKISNKASWSVPKNCR</sequence>
<dbReference type="InterPro" id="IPR005069">
    <property type="entry name" value="Nucl-diP-sugar_transferase"/>
</dbReference>
<dbReference type="STRING" id="1088818.A0A2I0A9A6"/>
<dbReference type="PANTHER" id="PTHR46038:SF38">
    <property type="entry name" value="GLYCOSYLTRANSFERASE-RELATED"/>
    <property type="match status" value="1"/>
</dbReference>
<keyword evidence="2" id="KW-0735">Signal-anchor</keyword>
<comment type="similarity">
    <text evidence="1 2">Belongs to the glycosyltransferase 77 family.</text>
</comment>
<keyword evidence="2" id="KW-0472">Membrane</keyword>
<keyword evidence="5" id="KW-1185">Reference proteome</keyword>
<dbReference type="Proteomes" id="UP000236161">
    <property type="component" value="Unassembled WGS sequence"/>
</dbReference>
<reference evidence="4 5" key="1">
    <citation type="journal article" date="2017" name="Nature">
        <title>The Apostasia genome and the evolution of orchids.</title>
        <authorList>
            <person name="Zhang G.Q."/>
            <person name="Liu K.W."/>
            <person name="Li Z."/>
            <person name="Lohaus R."/>
            <person name="Hsiao Y.Y."/>
            <person name="Niu S.C."/>
            <person name="Wang J.Y."/>
            <person name="Lin Y.C."/>
            <person name="Xu Q."/>
            <person name="Chen L.J."/>
            <person name="Yoshida K."/>
            <person name="Fujiwara S."/>
            <person name="Wang Z.W."/>
            <person name="Zhang Y.Q."/>
            <person name="Mitsuda N."/>
            <person name="Wang M."/>
            <person name="Liu G.H."/>
            <person name="Pecoraro L."/>
            <person name="Huang H.X."/>
            <person name="Xiao X.J."/>
            <person name="Lin M."/>
            <person name="Wu X.Y."/>
            <person name="Wu W.L."/>
            <person name="Chen Y.Y."/>
            <person name="Chang S.B."/>
            <person name="Sakamoto S."/>
            <person name="Ohme-Takagi M."/>
            <person name="Yagi M."/>
            <person name="Zeng S.J."/>
            <person name="Shen C.Y."/>
            <person name="Yeh C.M."/>
            <person name="Luo Y.B."/>
            <person name="Tsai W.C."/>
            <person name="Van de Peer Y."/>
            <person name="Liu Z.J."/>
        </authorList>
    </citation>
    <scope>NUCLEOTIDE SEQUENCE [LARGE SCALE GENOMIC DNA]</scope>
    <source>
        <strain evidence="5">cv. Shenzhen</strain>
        <tissue evidence="4">Stem</tissue>
    </source>
</reference>
<dbReference type="InterPro" id="IPR044821">
    <property type="entry name" value="At1g28695/At4g15970-like"/>
</dbReference>
<keyword evidence="2" id="KW-0961">Cell wall biogenesis/degradation</keyword>
<keyword evidence="2" id="KW-0333">Golgi apparatus</keyword>
<name>A0A2I0A9A6_9ASPA</name>
<keyword evidence="2" id="KW-1133">Transmembrane helix</keyword>